<evidence type="ECO:0000259" key="2">
    <source>
        <dbReference type="PROSITE" id="PS50812"/>
    </source>
</evidence>
<reference evidence="3" key="1">
    <citation type="submission" date="2023-04" db="EMBL/GenBank/DDBJ databases">
        <authorList>
            <person name="Vijverberg K."/>
            <person name="Xiong W."/>
            <person name="Schranz E."/>
        </authorList>
    </citation>
    <scope>NUCLEOTIDE SEQUENCE</scope>
</reference>
<organism evidence="3 4">
    <name type="scientific">Lactuca saligna</name>
    <name type="common">Willowleaf lettuce</name>
    <dbReference type="NCBI Taxonomy" id="75948"/>
    <lineage>
        <taxon>Eukaryota</taxon>
        <taxon>Viridiplantae</taxon>
        <taxon>Streptophyta</taxon>
        <taxon>Embryophyta</taxon>
        <taxon>Tracheophyta</taxon>
        <taxon>Spermatophyta</taxon>
        <taxon>Magnoliopsida</taxon>
        <taxon>eudicotyledons</taxon>
        <taxon>Gunneridae</taxon>
        <taxon>Pentapetalae</taxon>
        <taxon>asterids</taxon>
        <taxon>campanulids</taxon>
        <taxon>Asterales</taxon>
        <taxon>Asteraceae</taxon>
        <taxon>Cichorioideae</taxon>
        <taxon>Cichorieae</taxon>
        <taxon>Lactucinae</taxon>
        <taxon>Lactuca</taxon>
    </lineage>
</organism>
<evidence type="ECO:0000256" key="1">
    <source>
        <dbReference type="SAM" id="MobiDB-lite"/>
    </source>
</evidence>
<feature type="region of interest" description="Disordered" evidence="1">
    <location>
        <begin position="655"/>
        <end position="828"/>
    </location>
</feature>
<dbReference type="SMART" id="SM00293">
    <property type="entry name" value="PWWP"/>
    <property type="match status" value="1"/>
</dbReference>
<dbReference type="PROSITE" id="PS50812">
    <property type="entry name" value="PWWP"/>
    <property type="match status" value="1"/>
</dbReference>
<dbReference type="AlphaFoldDB" id="A0AA36A3Q2"/>
<feature type="compositionally biased region" description="Pro residues" evidence="1">
    <location>
        <begin position="794"/>
        <end position="816"/>
    </location>
</feature>
<dbReference type="InterPro" id="IPR000313">
    <property type="entry name" value="PWWP_dom"/>
</dbReference>
<feature type="compositionally biased region" description="Pro residues" evidence="1">
    <location>
        <begin position="706"/>
        <end position="722"/>
    </location>
</feature>
<feature type="region of interest" description="Disordered" evidence="1">
    <location>
        <begin position="447"/>
        <end position="471"/>
    </location>
</feature>
<accession>A0AA36A3Q2</accession>
<dbReference type="Gene3D" id="2.30.30.140">
    <property type="match status" value="1"/>
</dbReference>
<dbReference type="PANTHER" id="PTHR10688">
    <property type="entry name" value="PWWP DOMAIN-CONTAINING PROTEIN"/>
    <property type="match status" value="1"/>
</dbReference>
<feature type="compositionally biased region" description="Pro residues" evidence="1">
    <location>
        <begin position="660"/>
        <end position="682"/>
    </location>
</feature>
<feature type="compositionally biased region" description="Basic and acidic residues" evidence="1">
    <location>
        <begin position="363"/>
        <end position="392"/>
    </location>
</feature>
<dbReference type="CDD" id="cd05162">
    <property type="entry name" value="PWWP"/>
    <property type="match status" value="1"/>
</dbReference>
<protein>
    <recommendedName>
        <fullName evidence="2">PWWP domain-containing protein</fullName>
    </recommendedName>
</protein>
<gene>
    <name evidence="3" type="ORF">LSALG_LOCUS41809</name>
</gene>
<keyword evidence="4" id="KW-1185">Reference proteome</keyword>
<dbReference type="InterPro" id="IPR052657">
    <property type="entry name" value="PDP_family_Arabidopsis"/>
</dbReference>
<sequence length="901" mass="99058">MGSVSQEGNIGNVNNRGAGDSIEVSLDYGFEVGDMVWGKVKSHPWWPGHVYSEELATPSVRRSKKDGLLLVAFFGDSSYGWFDSSELMPFDSNFAEKSLQTNSKTFVKALEEAIDEVRRRSALGLSCMCRNEQNFRKTDAQGFVAVDVVDYEPGAVYSINTIRKARESFQPRLALDFVRELALEPTDEHDDIDFIKNKAIVMSYRRAVYYDQAFGGDLIRPLPASIQVSTSGKKPSKAPLSGRQVFSDTPSKLKTPANAKPNKPKTDKYLFKRRQKVKESTPEDIEDPILATLKVSTNEDTSKPIIVPESSNNPLDFEINIPIISLIHKSSNLQKLVTQNGFPNSHPLKISSPEKKIKKRKKESSMEKVDLLEEQKKRKKESLIHDHDHDGDSPEMELPRVLADLHSLALDPFHTNNRKLRQIFLKFRSLVFQKSLNSVTQNGIKSPVVAGAPPVKPPPPPPLSGGIKRDHDEETVVKKKKIKKIDEDGGRQTAVVKPRKSGQEVGQRVEEEERTTLKMEFPSGESLPSISELKAKLGRYGTMDHDGTRIYWKTFTCLVVYKYKADALAALKAVTATGSSSCSLFGSTNVKYSLKEISNSEPPDKVSDRQLLVEDTAAVVVVVDTPVKSCLKKSGGGEDGGRKISRVKFNLARDERVSVAPPPPPPLVPLQPLPLASPPPPRRSMNYIKPSAPPSLPPQSMLVAPLPSPPPLVPLQPPPLASPPRQRRSMNYSKPSASPSLPPQSMLVVPPPLPPPLVPLQPPPLAFPPPQRRSMNYSKPSAPPSLPPQSMLVVPPPSPPPLVPLQPPPLASPPPQRRSMNYNKPLAPPSLLPQSMLVAPPPPPPRPLAPAPRLNRPAAMPPAPLRPNVDIAQQMVSLLTRCNDVVAHVTGILGYVPYHPL</sequence>
<dbReference type="Pfam" id="PF00855">
    <property type="entry name" value="PWWP"/>
    <property type="match status" value="1"/>
</dbReference>
<dbReference type="PRINTS" id="PR01217">
    <property type="entry name" value="PRICHEXTENSN"/>
</dbReference>
<name>A0AA36A3Q2_LACSI</name>
<dbReference type="EMBL" id="OX465085">
    <property type="protein sequence ID" value="CAI9303364.1"/>
    <property type="molecule type" value="Genomic_DNA"/>
</dbReference>
<evidence type="ECO:0000313" key="3">
    <source>
        <dbReference type="EMBL" id="CAI9303364.1"/>
    </source>
</evidence>
<dbReference type="Proteomes" id="UP001177003">
    <property type="component" value="Chromosome 9"/>
</dbReference>
<feature type="compositionally biased region" description="Pro residues" evidence="1">
    <location>
        <begin position="454"/>
        <end position="463"/>
    </location>
</feature>
<evidence type="ECO:0000313" key="4">
    <source>
        <dbReference type="Proteomes" id="UP001177003"/>
    </source>
</evidence>
<feature type="compositionally biased region" description="Pro residues" evidence="1">
    <location>
        <begin position="749"/>
        <end position="771"/>
    </location>
</feature>
<feature type="region of interest" description="Disordered" evidence="1">
    <location>
        <begin position="228"/>
        <end position="265"/>
    </location>
</feature>
<feature type="region of interest" description="Disordered" evidence="1">
    <location>
        <begin position="344"/>
        <end position="394"/>
    </location>
</feature>
<dbReference type="PANTHER" id="PTHR10688:SF15">
    <property type="entry name" value="PWWP DOMAIN-CONTAINING PROTEIN"/>
    <property type="match status" value="1"/>
</dbReference>
<dbReference type="SUPFAM" id="SSF63748">
    <property type="entry name" value="Tudor/PWWP/MBT"/>
    <property type="match status" value="1"/>
</dbReference>
<proteinExistence type="predicted"/>
<feature type="domain" description="PWWP" evidence="2">
    <location>
        <begin position="32"/>
        <end position="93"/>
    </location>
</feature>